<name>A0A849VPH7_9HYPH</name>
<organism evidence="1 2">
    <name type="scientific">Phyllobacterium pellucidum</name>
    <dbReference type="NCBI Taxonomy" id="2740464"/>
    <lineage>
        <taxon>Bacteria</taxon>
        <taxon>Pseudomonadati</taxon>
        <taxon>Pseudomonadota</taxon>
        <taxon>Alphaproteobacteria</taxon>
        <taxon>Hyphomicrobiales</taxon>
        <taxon>Phyllobacteriaceae</taxon>
        <taxon>Phyllobacterium</taxon>
    </lineage>
</organism>
<dbReference type="AlphaFoldDB" id="A0A849VPH7"/>
<keyword evidence="2" id="KW-1185">Reference proteome</keyword>
<dbReference type="Proteomes" id="UP000550508">
    <property type="component" value="Unassembled WGS sequence"/>
</dbReference>
<evidence type="ECO:0000313" key="2">
    <source>
        <dbReference type="Proteomes" id="UP000550508"/>
    </source>
</evidence>
<dbReference type="EMBL" id="JABUMX010000001">
    <property type="protein sequence ID" value="NTS30659.1"/>
    <property type="molecule type" value="Genomic_DNA"/>
</dbReference>
<dbReference type="RefSeq" id="WP_174207734.1">
    <property type="nucleotide sequence ID" value="NZ_JABUMX010000001.1"/>
</dbReference>
<reference evidence="1 2" key="1">
    <citation type="submission" date="2020-05" db="EMBL/GenBank/DDBJ databases">
        <authorList>
            <person name="Kim M.K."/>
        </authorList>
    </citation>
    <scope>NUCLEOTIDE SEQUENCE [LARGE SCALE GENOMIC DNA]</scope>
    <source>
        <strain evidence="1 2">BT25</strain>
    </source>
</reference>
<protein>
    <submittedName>
        <fullName evidence="1">Uncharacterized protein</fullName>
    </submittedName>
</protein>
<sequence length="648" mass="67888">MAIRPDYTAGTVSIAANGTVLTGVGTIWAAAGIKPGATFKTKNLDAIIASVDSNTQITLTEPWTGGALSGATYAIRYQPDGSSLTAKVQELIEMLGNGNLQAFAALGGAFDMIPIFTGPGALTLIAKNDLIEGVQTDAKVANMAGRAAYDASPTGFSVLVNDVGDGRAAIFFKLTSASGDWSTPAYLTGPNGTFQSKGTYSGATTYQIGDVVLQNGSSWIARVITTGNPPPTLPTTSNTQWFLLAAAGNGFVFKGDYAGATGYLKDDVVTNQGSSWIALQMTTGNAPPILPTTSNAYWKALAVRASGDVSGPASSVDGEIAVFNSTTGKIIKSLGIKLSSFTPANAFLNGDFLVYQRGAVWVNVGGGTFVADRWILSKDGSGQITAAAGGFTLGQTAVPGDPVLFLRMNQTVAGSGQTFATLAQQIEYVQTLAGKLCTLTLYVRNNAGTNETLPEILLLQEFGTGGSPSASTVISVATNIVIPAGGAWQKLQYVFTIPSVAGKVLGSNGDDRLTFSIRLPLNKTYNLDFAHASLSDGDWSQHPDPFKPVTYHDDLLKCQRFFELLNGPGTGAGAGFDNILVGRFDSAGQLWHVWDYKVVKRRIPAIVTTQSGTSSAAAYQITTSRTQFLQFTTQTSYGFLQASATAEF</sequence>
<gene>
    <name evidence="1" type="ORF">HQ945_05275</name>
</gene>
<comment type="caution">
    <text evidence="1">The sequence shown here is derived from an EMBL/GenBank/DDBJ whole genome shotgun (WGS) entry which is preliminary data.</text>
</comment>
<evidence type="ECO:0000313" key="1">
    <source>
        <dbReference type="EMBL" id="NTS30659.1"/>
    </source>
</evidence>
<accession>A0A849VPH7</accession>
<dbReference type="Gene3D" id="2.10.10.90">
    <property type="match status" value="1"/>
</dbReference>
<proteinExistence type="predicted"/>